<protein>
    <recommendedName>
        <fullName evidence="4">RxLR effector protein</fullName>
    </recommendedName>
</protein>
<sequence length="127" mass="14193">MKRTLLFLVVAMVFVASSFATATTENVSNQNSTSSIRYGEDFTASKDEERIIPLTALNKLKGLFRSHPIKATEVKATNFKKSDANEALNKVKSVFGFKKTPTKVTQAKVKDIQTYARDNPNKWEAMT</sequence>
<feature type="chain" id="PRO_5042068639" description="RxLR effector protein" evidence="1">
    <location>
        <begin position="21"/>
        <end position="127"/>
    </location>
</feature>
<proteinExistence type="predicted"/>
<keyword evidence="1" id="KW-0732">Signal</keyword>
<reference evidence="2" key="1">
    <citation type="submission" date="2023-08" db="EMBL/GenBank/DDBJ databases">
        <title>Reference Genome Resource for the Citrus Pathogen Phytophthora citrophthora.</title>
        <authorList>
            <person name="Moller H."/>
            <person name="Coetzee B."/>
            <person name="Rose L.J."/>
            <person name="Van Niekerk J.M."/>
        </authorList>
    </citation>
    <scope>NUCLEOTIDE SEQUENCE</scope>
    <source>
        <strain evidence="2">STE-U-9442</strain>
    </source>
</reference>
<dbReference type="EMBL" id="JASMQC010000009">
    <property type="protein sequence ID" value="KAK1942378.1"/>
    <property type="molecule type" value="Genomic_DNA"/>
</dbReference>
<organism evidence="2 3">
    <name type="scientific">Phytophthora citrophthora</name>
    <dbReference type="NCBI Taxonomy" id="4793"/>
    <lineage>
        <taxon>Eukaryota</taxon>
        <taxon>Sar</taxon>
        <taxon>Stramenopiles</taxon>
        <taxon>Oomycota</taxon>
        <taxon>Peronosporomycetes</taxon>
        <taxon>Peronosporales</taxon>
        <taxon>Peronosporaceae</taxon>
        <taxon>Phytophthora</taxon>
    </lineage>
</organism>
<dbReference type="AlphaFoldDB" id="A0AAD9GQH6"/>
<gene>
    <name evidence="2" type="ORF">P3T76_005877</name>
</gene>
<dbReference type="Proteomes" id="UP001259832">
    <property type="component" value="Unassembled WGS sequence"/>
</dbReference>
<evidence type="ECO:0008006" key="4">
    <source>
        <dbReference type="Google" id="ProtNLM"/>
    </source>
</evidence>
<accession>A0AAD9GQH6</accession>
<feature type="signal peptide" evidence="1">
    <location>
        <begin position="1"/>
        <end position="20"/>
    </location>
</feature>
<name>A0AAD9GQH6_9STRA</name>
<evidence type="ECO:0000256" key="1">
    <source>
        <dbReference type="SAM" id="SignalP"/>
    </source>
</evidence>
<keyword evidence="3" id="KW-1185">Reference proteome</keyword>
<evidence type="ECO:0000313" key="2">
    <source>
        <dbReference type="EMBL" id="KAK1942378.1"/>
    </source>
</evidence>
<evidence type="ECO:0000313" key="3">
    <source>
        <dbReference type="Proteomes" id="UP001259832"/>
    </source>
</evidence>
<comment type="caution">
    <text evidence="2">The sequence shown here is derived from an EMBL/GenBank/DDBJ whole genome shotgun (WGS) entry which is preliminary data.</text>
</comment>